<proteinExistence type="predicted"/>
<dbReference type="Proteomes" id="UP000254258">
    <property type="component" value="Unassembled WGS sequence"/>
</dbReference>
<dbReference type="OrthoDB" id="5944162at2"/>
<accession>A0A370X956</accession>
<protein>
    <submittedName>
        <fullName evidence="3">Uncharacterized protein</fullName>
    </submittedName>
</protein>
<dbReference type="EMBL" id="QRBE01000001">
    <property type="protein sequence ID" value="RDS84801.1"/>
    <property type="molecule type" value="Genomic_DNA"/>
</dbReference>
<evidence type="ECO:0000256" key="1">
    <source>
        <dbReference type="SAM" id="MobiDB-lite"/>
    </source>
</evidence>
<comment type="caution">
    <text evidence="3">The sequence shown here is derived from an EMBL/GenBank/DDBJ whole genome shotgun (WGS) entry which is preliminary data.</text>
</comment>
<dbReference type="PROSITE" id="PS51257">
    <property type="entry name" value="PROKAR_LIPOPROTEIN"/>
    <property type="match status" value="1"/>
</dbReference>
<organism evidence="3 4">
    <name type="scientific">Dyella monticola</name>
    <dbReference type="NCBI Taxonomy" id="1927958"/>
    <lineage>
        <taxon>Bacteria</taxon>
        <taxon>Pseudomonadati</taxon>
        <taxon>Pseudomonadota</taxon>
        <taxon>Gammaproteobacteria</taxon>
        <taxon>Lysobacterales</taxon>
        <taxon>Rhodanobacteraceae</taxon>
        <taxon>Dyella</taxon>
    </lineage>
</organism>
<feature type="compositionally biased region" description="Low complexity" evidence="1">
    <location>
        <begin position="192"/>
        <end position="212"/>
    </location>
</feature>
<dbReference type="RefSeq" id="WP_115493825.1">
    <property type="nucleotide sequence ID" value="NZ_QRBE01000001.1"/>
</dbReference>
<sequence>MRFRLLLTLIPLVLLAACHSVKLPKIPTPVDLLPQSQPIRPLADAKKALIDATPCCTTFADFSYDTRLPWRPQRFELGPGSPVVAINGSRSYFLSFLLPVDAKVPYEIGVKSELVGHSLTSSSYLFAPTIVQLDDAFQPINSEDVKLCEYMGWSNSDSGAFGSIKIIDKRARYLVVYSSAKQQSDDTYWEQSGSTFSTASTTTPTTTTTGGSYKIHHGPEGVVWVGMMDRSYSEAVNKAVCAKAPQGNGVLNTLRQDVTKLTWSGT</sequence>
<feature type="signal peptide" evidence="2">
    <location>
        <begin position="1"/>
        <end position="16"/>
    </location>
</feature>
<name>A0A370X956_9GAMM</name>
<dbReference type="AlphaFoldDB" id="A0A370X956"/>
<keyword evidence="4" id="KW-1185">Reference proteome</keyword>
<evidence type="ECO:0000313" key="4">
    <source>
        <dbReference type="Proteomes" id="UP000254258"/>
    </source>
</evidence>
<evidence type="ECO:0000313" key="3">
    <source>
        <dbReference type="EMBL" id="RDS84801.1"/>
    </source>
</evidence>
<reference evidence="3 4" key="1">
    <citation type="submission" date="2018-07" db="EMBL/GenBank/DDBJ databases">
        <title>Dyella monticola sp. nov. and Dyella psychrodurans sp. nov. isolated from monsoon evergreen broad-leaved forest soil of Dinghu Mountain, China.</title>
        <authorList>
            <person name="Gao Z."/>
            <person name="Qiu L."/>
        </authorList>
    </citation>
    <scope>NUCLEOTIDE SEQUENCE [LARGE SCALE GENOMIC DNA]</scope>
    <source>
        <strain evidence="3 4">4G-K06</strain>
    </source>
</reference>
<evidence type="ECO:0000256" key="2">
    <source>
        <dbReference type="SAM" id="SignalP"/>
    </source>
</evidence>
<gene>
    <name evidence="3" type="ORF">DWU98_02240</name>
</gene>
<feature type="chain" id="PRO_5016697208" evidence="2">
    <location>
        <begin position="17"/>
        <end position="266"/>
    </location>
</feature>
<feature type="region of interest" description="Disordered" evidence="1">
    <location>
        <begin position="191"/>
        <end position="212"/>
    </location>
</feature>
<keyword evidence="2" id="KW-0732">Signal</keyword>